<dbReference type="InterPro" id="IPR014710">
    <property type="entry name" value="RmlC-like_jellyroll"/>
</dbReference>
<gene>
    <name evidence="3" type="ORF">C4B24_01650</name>
</gene>
<keyword evidence="3" id="KW-0413">Isomerase</keyword>
<reference evidence="3 4" key="1">
    <citation type="submission" date="2018-02" db="EMBL/GenBank/DDBJ databases">
        <title>Mycoplasma marinum and Mycoplasma todarodis sp. nov., moderately halophilic and psychrotolerant mycoplasmas isolated from cephalopods.</title>
        <authorList>
            <person name="Viver T."/>
        </authorList>
    </citation>
    <scope>NUCLEOTIDE SEQUENCE [LARGE SCALE GENOMIC DNA]</scope>
    <source>
        <strain evidence="3 4">PE</strain>
    </source>
</reference>
<proteinExistence type="predicted"/>
<name>A0A4R0XLJ4_9MOLU</name>
<evidence type="ECO:0000313" key="3">
    <source>
        <dbReference type="EMBL" id="TCG11533.1"/>
    </source>
</evidence>
<comment type="caution">
    <text evidence="3">The sequence shown here is derived from an EMBL/GenBank/DDBJ whole genome shotgun (WGS) entry which is preliminary data.</text>
</comment>
<organism evidence="3 4">
    <name type="scientific">Mycoplasma marinum</name>
    <dbReference type="NCBI Taxonomy" id="1937190"/>
    <lineage>
        <taxon>Bacteria</taxon>
        <taxon>Bacillati</taxon>
        <taxon>Mycoplasmatota</taxon>
        <taxon>Mollicutes</taxon>
        <taxon>Mycoplasmataceae</taxon>
        <taxon>Mycoplasma</taxon>
    </lineage>
</organism>
<evidence type="ECO:0000313" key="4">
    <source>
        <dbReference type="Proteomes" id="UP000294192"/>
    </source>
</evidence>
<dbReference type="OrthoDB" id="9808275at2"/>
<keyword evidence="2" id="KW-0862">Zinc</keyword>
<evidence type="ECO:0000256" key="1">
    <source>
        <dbReference type="ARBA" id="ARBA00022723"/>
    </source>
</evidence>
<dbReference type="CDD" id="cd07010">
    <property type="entry name" value="cupin_PMI_type_I_N_bac"/>
    <property type="match status" value="1"/>
</dbReference>
<dbReference type="Proteomes" id="UP000294192">
    <property type="component" value="Unassembled WGS sequence"/>
</dbReference>
<dbReference type="PANTHER" id="PTHR42742:SF3">
    <property type="entry name" value="FRUCTOKINASE"/>
    <property type="match status" value="1"/>
</dbReference>
<sequence>MIKVIPIRVEKIWGYEIWLHSTYKKNPTKTENDVETTKGPLIKIIKANRPLSVQVHPDDMLAQELEGQPNGKSECWYILEANKDTEFIVGIKTTDGKKIRESLKNGTFFRQLDIYIPKVGDFINVPAGLVHGIGGGSKVMEVQQPSDTTYRFYDYGRLENGKPRELHIEKSIKSIKQLEWKQESSTQDFKTQKCETYQVEIHKTDFFAPKDSIVIDLELENAYISEGEQIKFKHYAIVTY</sequence>
<dbReference type="GO" id="GO:0016853">
    <property type="term" value="F:isomerase activity"/>
    <property type="evidence" value="ECO:0007669"/>
    <property type="project" value="UniProtKB-KW"/>
</dbReference>
<dbReference type="InterPro" id="IPR051804">
    <property type="entry name" value="Carb_Metab_Reg_Kinase/Isom"/>
</dbReference>
<evidence type="ECO:0000256" key="2">
    <source>
        <dbReference type="ARBA" id="ARBA00022833"/>
    </source>
</evidence>
<dbReference type="SUPFAM" id="SSF51182">
    <property type="entry name" value="RmlC-like cupins"/>
    <property type="match status" value="1"/>
</dbReference>
<keyword evidence="4" id="KW-1185">Reference proteome</keyword>
<dbReference type="InterPro" id="IPR011051">
    <property type="entry name" value="RmlC_Cupin_sf"/>
</dbReference>
<dbReference type="GO" id="GO:0046872">
    <property type="term" value="F:metal ion binding"/>
    <property type="evidence" value="ECO:0007669"/>
    <property type="project" value="UniProtKB-KW"/>
</dbReference>
<dbReference type="Gene3D" id="2.60.120.10">
    <property type="entry name" value="Jelly Rolls"/>
    <property type="match status" value="1"/>
</dbReference>
<dbReference type="AlphaFoldDB" id="A0A4R0XLJ4"/>
<dbReference type="PANTHER" id="PTHR42742">
    <property type="entry name" value="TRANSCRIPTIONAL REPRESSOR MPRA"/>
    <property type="match status" value="1"/>
</dbReference>
<keyword evidence="1" id="KW-0479">Metal-binding</keyword>
<dbReference type="RefSeq" id="WP_131598717.1">
    <property type="nucleotide sequence ID" value="NZ_PSZO01000005.1"/>
</dbReference>
<protein>
    <submittedName>
        <fullName evidence="3">Mannose-6-phosphate isomerase</fullName>
    </submittedName>
</protein>
<accession>A0A4R0XLJ4</accession>
<dbReference type="EMBL" id="PSZO01000005">
    <property type="protein sequence ID" value="TCG11533.1"/>
    <property type="molecule type" value="Genomic_DNA"/>
</dbReference>